<dbReference type="Pfam" id="PF12804">
    <property type="entry name" value="NTP_transf_3"/>
    <property type="match status" value="1"/>
</dbReference>
<keyword evidence="7 8" id="KW-0501">Molybdenum cofactor biosynthesis</keyword>
<dbReference type="GO" id="GO:0005737">
    <property type="term" value="C:cytoplasm"/>
    <property type="evidence" value="ECO:0007669"/>
    <property type="project" value="UniProtKB-SubCell"/>
</dbReference>
<dbReference type="GO" id="GO:0006777">
    <property type="term" value="P:Mo-molybdopterin cofactor biosynthetic process"/>
    <property type="evidence" value="ECO:0007669"/>
    <property type="project" value="UniProtKB-KW"/>
</dbReference>
<keyword evidence="2 8" id="KW-0808">Transferase</keyword>
<dbReference type="CDD" id="cd02503">
    <property type="entry name" value="MobA"/>
    <property type="match status" value="1"/>
</dbReference>
<dbReference type="GO" id="GO:0046872">
    <property type="term" value="F:metal ion binding"/>
    <property type="evidence" value="ECO:0007669"/>
    <property type="project" value="UniProtKB-KW"/>
</dbReference>
<gene>
    <name evidence="8" type="primary">mobA</name>
    <name evidence="10" type="ORF">ALGA_3218</name>
</gene>
<dbReference type="PANTHER" id="PTHR19136:SF81">
    <property type="entry name" value="MOLYBDENUM COFACTOR GUANYLYLTRANSFERASE"/>
    <property type="match status" value="1"/>
</dbReference>
<keyword evidence="6 8" id="KW-0342">GTP-binding</keyword>
<reference evidence="10 11" key="1">
    <citation type="journal article" date="2018" name="Mar. Genomics">
        <title>Complete genome sequence of Marinifilaceae bacterium strain SPP2, isolated from the Antarctic marine sediment.</title>
        <authorList>
            <person name="Watanabe M."/>
            <person name="Kojima H."/>
            <person name="Fukui M."/>
        </authorList>
    </citation>
    <scope>NUCLEOTIDE SEQUENCE [LARGE SCALE GENOMIC DNA]</scope>
    <source>
        <strain evidence="10 11">SPP2</strain>
    </source>
</reference>
<comment type="similarity">
    <text evidence="8">Belongs to the MobA family.</text>
</comment>
<comment type="function">
    <text evidence="8">Transfers a GMP moiety from GTP to Mo-molybdopterin (Mo-MPT) cofactor (Moco or molybdenum cofactor) to form Mo-molybdopterin guanine dinucleotide (Mo-MGD) cofactor.</text>
</comment>
<evidence type="ECO:0000256" key="5">
    <source>
        <dbReference type="ARBA" id="ARBA00022842"/>
    </source>
</evidence>
<evidence type="ECO:0000256" key="2">
    <source>
        <dbReference type="ARBA" id="ARBA00022679"/>
    </source>
</evidence>
<dbReference type="AlphaFoldDB" id="A0A1Y1CM63"/>
<dbReference type="EC" id="2.7.7.77" evidence="8"/>
<evidence type="ECO:0000313" key="11">
    <source>
        <dbReference type="Proteomes" id="UP000218267"/>
    </source>
</evidence>
<feature type="domain" description="MobA-like NTP transferase" evidence="9">
    <location>
        <begin position="9"/>
        <end position="158"/>
    </location>
</feature>
<feature type="binding site" evidence="8">
    <location>
        <position position="68"/>
    </location>
    <ligand>
        <name>GTP</name>
        <dbReference type="ChEBI" id="CHEBI:37565"/>
    </ligand>
</feature>
<dbReference type="PANTHER" id="PTHR19136">
    <property type="entry name" value="MOLYBDENUM COFACTOR GUANYLYLTRANSFERASE"/>
    <property type="match status" value="1"/>
</dbReference>
<evidence type="ECO:0000256" key="6">
    <source>
        <dbReference type="ARBA" id="ARBA00023134"/>
    </source>
</evidence>
<keyword evidence="10" id="KW-0548">Nucleotidyltransferase</keyword>
<evidence type="ECO:0000256" key="4">
    <source>
        <dbReference type="ARBA" id="ARBA00022741"/>
    </source>
</evidence>
<dbReference type="InterPro" id="IPR025877">
    <property type="entry name" value="MobA-like_NTP_Trfase"/>
</dbReference>
<organism evidence="10 11">
    <name type="scientific">Labilibaculum antarcticum</name>
    <dbReference type="NCBI Taxonomy" id="1717717"/>
    <lineage>
        <taxon>Bacteria</taxon>
        <taxon>Pseudomonadati</taxon>
        <taxon>Bacteroidota</taxon>
        <taxon>Bacteroidia</taxon>
        <taxon>Marinilabiliales</taxon>
        <taxon>Marinifilaceae</taxon>
        <taxon>Labilibaculum</taxon>
    </lineage>
</organism>
<dbReference type="InterPro" id="IPR029044">
    <property type="entry name" value="Nucleotide-diphossugar_trans"/>
</dbReference>
<comment type="caution">
    <text evidence="8">Lacks conserved residue(s) required for the propagation of feature annotation.</text>
</comment>
<keyword evidence="1 8" id="KW-0963">Cytoplasm</keyword>
<evidence type="ECO:0000256" key="1">
    <source>
        <dbReference type="ARBA" id="ARBA00022490"/>
    </source>
</evidence>
<dbReference type="GO" id="GO:0061603">
    <property type="term" value="F:molybdenum cofactor guanylyltransferase activity"/>
    <property type="evidence" value="ECO:0007669"/>
    <property type="project" value="UniProtKB-EC"/>
</dbReference>
<comment type="cofactor">
    <cofactor evidence="8">
        <name>Mg(2+)</name>
        <dbReference type="ChEBI" id="CHEBI:18420"/>
    </cofactor>
</comment>
<evidence type="ECO:0000256" key="7">
    <source>
        <dbReference type="ARBA" id="ARBA00023150"/>
    </source>
</evidence>
<dbReference type="HAMAP" id="MF_00316">
    <property type="entry name" value="MobA"/>
    <property type="match status" value="1"/>
</dbReference>
<dbReference type="InterPro" id="IPR013482">
    <property type="entry name" value="Molybde_CF_guanTrfase"/>
</dbReference>
<dbReference type="OrthoDB" id="9788394at2"/>
<reference evidence="11" key="2">
    <citation type="journal article" date="2020" name="Antonie Van Leeuwenhoek">
        <title>Labilibaculum antarcticum sp. nov., a novel facultative anaerobic, psychrotorelant bacterium isolated from marine sediment of Antarctica.</title>
        <authorList>
            <person name="Watanabe M."/>
            <person name="Kojima H."/>
            <person name="Fukui M."/>
        </authorList>
    </citation>
    <scope>NUCLEOTIDE SEQUENCE [LARGE SCALE GENOMIC DNA]</scope>
    <source>
        <strain evidence="11">SPP2</strain>
    </source>
</reference>
<keyword evidence="5 8" id="KW-0460">Magnesium</keyword>
<keyword evidence="11" id="KW-1185">Reference proteome</keyword>
<protein>
    <recommendedName>
        <fullName evidence="8">Probable molybdenum cofactor guanylyltransferase</fullName>
        <shortName evidence="8">MoCo guanylyltransferase</shortName>
        <ecNumber evidence="8">2.7.7.77</ecNumber>
    </recommendedName>
    <alternativeName>
        <fullName evidence="8">GTP:molybdopterin guanylyltransferase</fullName>
    </alternativeName>
    <alternativeName>
        <fullName evidence="8">Mo-MPT guanylyltransferase</fullName>
    </alternativeName>
    <alternativeName>
        <fullName evidence="8">Molybdopterin guanylyltransferase</fullName>
    </alternativeName>
    <alternativeName>
        <fullName evidence="8">Molybdopterin-guanine dinucleotide synthase</fullName>
        <shortName evidence="8">MGD synthase</shortName>
    </alternativeName>
</protein>
<proteinExistence type="inferred from homology"/>
<dbReference type="GO" id="GO:0005525">
    <property type="term" value="F:GTP binding"/>
    <property type="evidence" value="ECO:0007669"/>
    <property type="project" value="UniProtKB-UniRule"/>
</dbReference>
<comment type="catalytic activity">
    <reaction evidence="8">
        <text>Mo-molybdopterin + GTP + H(+) = Mo-molybdopterin guanine dinucleotide + diphosphate</text>
        <dbReference type="Rhea" id="RHEA:34243"/>
        <dbReference type="ChEBI" id="CHEBI:15378"/>
        <dbReference type="ChEBI" id="CHEBI:33019"/>
        <dbReference type="ChEBI" id="CHEBI:37565"/>
        <dbReference type="ChEBI" id="CHEBI:71302"/>
        <dbReference type="ChEBI" id="CHEBI:71310"/>
        <dbReference type="EC" id="2.7.7.77"/>
    </reaction>
</comment>
<dbReference type="RefSeq" id="WP_096431003.1">
    <property type="nucleotide sequence ID" value="NZ_AP018042.1"/>
</dbReference>
<comment type="domain">
    <text evidence="8">The N-terminal domain determines nucleotide recognition and specific binding, while the C-terminal domain determines the specific binding to the target protein.</text>
</comment>
<evidence type="ECO:0000313" key="10">
    <source>
        <dbReference type="EMBL" id="BAX81518.1"/>
    </source>
</evidence>
<evidence type="ECO:0000256" key="8">
    <source>
        <dbReference type="HAMAP-Rule" id="MF_00316"/>
    </source>
</evidence>
<dbReference type="SUPFAM" id="SSF53448">
    <property type="entry name" value="Nucleotide-diphospho-sugar transferases"/>
    <property type="match status" value="1"/>
</dbReference>
<feature type="binding site" evidence="8">
    <location>
        <position position="97"/>
    </location>
    <ligand>
        <name>GTP</name>
        <dbReference type="ChEBI" id="CHEBI:37565"/>
    </ligand>
</feature>
<feature type="binding site" evidence="8">
    <location>
        <begin position="12"/>
        <end position="14"/>
    </location>
    <ligand>
        <name>GTP</name>
        <dbReference type="ChEBI" id="CHEBI:37565"/>
    </ligand>
</feature>
<evidence type="ECO:0000259" key="9">
    <source>
        <dbReference type="Pfam" id="PF12804"/>
    </source>
</evidence>
<keyword evidence="4 8" id="KW-0547">Nucleotide-binding</keyword>
<name>A0A1Y1CM63_9BACT</name>
<dbReference type="Gene3D" id="3.90.550.10">
    <property type="entry name" value="Spore Coat Polysaccharide Biosynthesis Protein SpsA, Chain A"/>
    <property type="match status" value="1"/>
</dbReference>
<feature type="binding site" evidence="8">
    <location>
        <position position="24"/>
    </location>
    <ligand>
        <name>GTP</name>
        <dbReference type="ChEBI" id="CHEBI:37565"/>
    </ligand>
</feature>
<dbReference type="KEGG" id="mbas:ALGA_3218"/>
<dbReference type="Proteomes" id="UP000218267">
    <property type="component" value="Chromosome"/>
</dbReference>
<keyword evidence="3 8" id="KW-0479">Metal-binding</keyword>
<accession>A0A1Y1CM63</accession>
<sequence length="192" mass="21300">MIENKQIVGIVLSGGKSSRMGTEKGLVKWKGKSLIEYSVDCLRNTCKNIVVSSNKDCYDYLSLPVVADEIKDCGPIGGIYSCMKAVKADYYLVLACDVPNVPFQLFNDLLLNIGNADAIFPTDKGERGQPLISVYKASCFKVIEEELLKGNYKMMKLLGLLTTKTFSVSEELTYFNPKMLSNANSLHDINFL</sequence>
<evidence type="ECO:0000256" key="3">
    <source>
        <dbReference type="ARBA" id="ARBA00022723"/>
    </source>
</evidence>
<feature type="binding site" evidence="8">
    <location>
        <position position="97"/>
    </location>
    <ligand>
        <name>Mg(2+)</name>
        <dbReference type="ChEBI" id="CHEBI:18420"/>
    </ligand>
</feature>
<dbReference type="EMBL" id="AP018042">
    <property type="protein sequence ID" value="BAX81518.1"/>
    <property type="molecule type" value="Genomic_DNA"/>
</dbReference>
<comment type="subcellular location">
    <subcellularLocation>
        <location evidence="8">Cytoplasm</location>
    </subcellularLocation>
</comment>